<dbReference type="InterPro" id="IPR036852">
    <property type="entry name" value="Peptidase_S8/S53_dom_sf"/>
</dbReference>
<reference evidence="2" key="1">
    <citation type="journal article" date="2023" name="Mol. Phylogenet. Evol.">
        <title>Genome-scale phylogeny and comparative genomics of the fungal order Sordariales.</title>
        <authorList>
            <person name="Hensen N."/>
            <person name="Bonometti L."/>
            <person name="Westerberg I."/>
            <person name="Brannstrom I.O."/>
            <person name="Guillou S."/>
            <person name="Cros-Aarteil S."/>
            <person name="Calhoun S."/>
            <person name="Haridas S."/>
            <person name="Kuo A."/>
            <person name="Mondo S."/>
            <person name="Pangilinan J."/>
            <person name="Riley R."/>
            <person name="LaButti K."/>
            <person name="Andreopoulos B."/>
            <person name="Lipzen A."/>
            <person name="Chen C."/>
            <person name="Yan M."/>
            <person name="Daum C."/>
            <person name="Ng V."/>
            <person name="Clum A."/>
            <person name="Steindorff A."/>
            <person name="Ohm R.A."/>
            <person name="Martin F."/>
            <person name="Silar P."/>
            <person name="Natvig D.O."/>
            <person name="Lalanne C."/>
            <person name="Gautier V."/>
            <person name="Ament-Velasquez S.L."/>
            <person name="Kruys A."/>
            <person name="Hutchinson M.I."/>
            <person name="Powell A.J."/>
            <person name="Barry K."/>
            <person name="Miller A.N."/>
            <person name="Grigoriev I.V."/>
            <person name="Debuchy R."/>
            <person name="Gladieux P."/>
            <person name="Hiltunen Thoren M."/>
            <person name="Johannesson H."/>
        </authorList>
    </citation>
    <scope>NUCLEOTIDE SEQUENCE [LARGE SCALE GENOMIC DNA]</scope>
    <source>
        <strain evidence="2">CBS 340.73</strain>
    </source>
</reference>
<dbReference type="SUPFAM" id="SSF52743">
    <property type="entry name" value="Subtilisin-like"/>
    <property type="match status" value="1"/>
</dbReference>
<proteinExistence type="predicted"/>
<organism evidence="1 2">
    <name type="scientific">Diplogelasinospora grovesii</name>
    <dbReference type="NCBI Taxonomy" id="303347"/>
    <lineage>
        <taxon>Eukaryota</taxon>
        <taxon>Fungi</taxon>
        <taxon>Dikarya</taxon>
        <taxon>Ascomycota</taxon>
        <taxon>Pezizomycotina</taxon>
        <taxon>Sordariomycetes</taxon>
        <taxon>Sordariomycetidae</taxon>
        <taxon>Sordariales</taxon>
        <taxon>Diplogelasinosporaceae</taxon>
        <taxon>Diplogelasinospora</taxon>
    </lineage>
</organism>
<dbReference type="GO" id="GO:0004252">
    <property type="term" value="F:serine-type endopeptidase activity"/>
    <property type="evidence" value="ECO:0007669"/>
    <property type="project" value="InterPro"/>
</dbReference>
<name>A0AAN6MWM1_9PEZI</name>
<keyword evidence="2" id="KW-1185">Reference proteome</keyword>
<protein>
    <submittedName>
        <fullName evidence="1">Uncharacterized protein</fullName>
    </submittedName>
</protein>
<evidence type="ECO:0000313" key="1">
    <source>
        <dbReference type="EMBL" id="KAK3934319.1"/>
    </source>
</evidence>
<dbReference type="AlphaFoldDB" id="A0AAN6MWM1"/>
<dbReference type="GO" id="GO:0006508">
    <property type="term" value="P:proteolysis"/>
    <property type="evidence" value="ECO:0007669"/>
    <property type="project" value="InterPro"/>
</dbReference>
<dbReference type="Proteomes" id="UP001303473">
    <property type="component" value="Unassembled WGS sequence"/>
</dbReference>
<evidence type="ECO:0000313" key="2">
    <source>
        <dbReference type="Proteomes" id="UP001303473"/>
    </source>
</evidence>
<accession>A0AAN6MWM1</accession>
<dbReference type="Gene3D" id="3.40.50.200">
    <property type="entry name" value="Peptidase S8/S53 domain"/>
    <property type="match status" value="1"/>
</dbReference>
<dbReference type="EMBL" id="MU854004">
    <property type="protein sequence ID" value="KAK3934319.1"/>
    <property type="molecule type" value="Genomic_DNA"/>
</dbReference>
<sequence length="90" mass="10322">MEAPWWLATDPHGSQMANIISQLDPCCAFYFLQIADDMRYIKEENVVKALDWAIKQNVQIINCGLALRNPSDENFVDLMAYYYNEVISSG</sequence>
<comment type="caution">
    <text evidence="1">The sequence shown here is derived from an EMBL/GenBank/DDBJ whole genome shotgun (WGS) entry which is preliminary data.</text>
</comment>
<gene>
    <name evidence="1" type="ORF">QBC46DRAFT_454278</name>
</gene>